<organism evidence="5 6">
    <name type="scientific">Bradyrhizobium icense</name>
    <dbReference type="NCBI Taxonomy" id="1274631"/>
    <lineage>
        <taxon>Bacteria</taxon>
        <taxon>Pseudomonadati</taxon>
        <taxon>Pseudomonadota</taxon>
        <taxon>Alphaproteobacteria</taxon>
        <taxon>Hyphomicrobiales</taxon>
        <taxon>Nitrobacteraceae</taxon>
        <taxon>Bradyrhizobium</taxon>
    </lineage>
</organism>
<name>A0A1B1UR81_9BRAD</name>
<feature type="domain" description="YknX-like C-terminal permuted SH3-like" evidence="4">
    <location>
        <begin position="293"/>
        <end position="362"/>
    </location>
</feature>
<dbReference type="PANTHER" id="PTHR30469">
    <property type="entry name" value="MULTIDRUG RESISTANCE PROTEIN MDTA"/>
    <property type="match status" value="1"/>
</dbReference>
<dbReference type="InterPro" id="IPR006143">
    <property type="entry name" value="RND_pump_MFP"/>
</dbReference>
<feature type="domain" description="Multidrug resistance protein MdtA-like barrel-sandwich hybrid" evidence="3">
    <location>
        <begin position="82"/>
        <end position="208"/>
    </location>
</feature>
<reference evidence="5 6" key="1">
    <citation type="submission" date="2016-07" db="EMBL/GenBank/DDBJ databases">
        <title>Complete genome sequence of Bradyrhizobium icense LMTR 13T, a potential inoculant strain isolated from lima bean (Phaseolus lunatus) in Peru.</title>
        <authorList>
            <person name="Ormeno-Orrillo E."/>
            <person name="Duran D."/>
            <person name="Rogel M.A."/>
            <person name="Rey L."/>
            <person name="Imperial J."/>
            <person name="Ruiz-Argueso T."/>
            <person name="Martinez-Romero E."/>
        </authorList>
    </citation>
    <scope>NUCLEOTIDE SEQUENCE [LARGE SCALE GENOMIC DNA]</scope>
    <source>
        <strain evidence="5 6">LMTR 13</strain>
    </source>
</reference>
<keyword evidence="2" id="KW-0472">Membrane</keyword>
<keyword evidence="2" id="KW-0812">Transmembrane</keyword>
<dbReference type="AlphaFoldDB" id="A0A1B1UR81"/>
<accession>A0A1B1UR81</accession>
<keyword evidence="6" id="KW-1185">Reference proteome</keyword>
<evidence type="ECO:0000259" key="4">
    <source>
        <dbReference type="Pfam" id="PF25989"/>
    </source>
</evidence>
<dbReference type="InterPro" id="IPR058637">
    <property type="entry name" value="YknX-like_C"/>
</dbReference>
<evidence type="ECO:0000259" key="3">
    <source>
        <dbReference type="Pfam" id="PF25917"/>
    </source>
</evidence>
<dbReference type="KEGG" id="bic:LMTR13_04965"/>
<dbReference type="PANTHER" id="PTHR30469:SF15">
    <property type="entry name" value="HLYD FAMILY OF SECRETION PROTEINS"/>
    <property type="match status" value="1"/>
</dbReference>
<evidence type="ECO:0000313" key="5">
    <source>
        <dbReference type="EMBL" id="ANW05302.1"/>
    </source>
</evidence>
<dbReference type="Pfam" id="PF25989">
    <property type="entry name" value="YknX_C"/>
    <property type="match status" value="1"/>
</dbReference>
<sequence length="382" mass="40550">MLATSGEGAAPPRRRRGFLVAAAAIAAIVVAVMAVAMVNRRASTATISVQQAPALTATSAIPRELTWDMAMEASGTIAAWQEANIGAQIGGYQLSDVLVNVGDQVKKGQVLTRLDPNLLRADEAQLKARYDQAEANWQRASSLKGRGFLSDKDALQQETEAKTAEALLAAKQLQLKYTEVVAPDDGVISSRTATLGAVVPVGQELFRLIRQNRLEWRGELTAAQLAQIVPGQRIILALPDGATAAAKVRQTAPSLDPQSRLGVVYADLEPGSRARAGMYVSGRVILGESQARVIPSESVVIRDGRSYVLKIADGNSRPRVALQAVTIGRRQGSDVEITSGIEVDDRVVVQGAGFLKDGDIVRLAAMSDSSSVFTAQDSDSNQ</sequence>
<dbReference type="InterPro" id="IPR058625">
    <property type="entry name" value="MdtA-like_BSH"/>
</dbReference>
<comment type="similarity">
    <text evidence="1">Belongs to the membrane fusion protein (MFP) (TC 8.A.1) family.</text>
</comment>
<dbReference type="Gene3D" id="2.40.420.20">
    <property type="match status" value="1"/>
</dbReference>
<dbReference type="GO" id="GO:0015562">
    <property type="term" value="F:efflux transmembrane transporter activity"/>
    <property type="evidence" value="ECO:0007669"/>
    <property type="project" value="TreeGrafter"/>
</dbReference>
<dbReference type="Pfam" id="PF25917">
    <property type="entry name" value="BSH_RND"/>
    <property type="match status" value="1"/>
</dbReference>
<gene>
    <name evidence="5" type="ORF">LMTR13_04965</name>
</gene>
<dbReference type="GO" id="GO:1990281">
    <property type="term" value="C:efflux pump complex"/>
    <property type="evidence" value="ECO:0007669"/>
    <property type="project" value="TreeGrafter"/>
</dbReference>
<evidence type="ECO:0000256" key="1">
    <source>
        <dbReference type="ARBA" id="ARBA00009477"/>
    </source>
</evidence>
<dbReference type="EMBL" id="CP016428">
    <property type="protein sequence ID" value="ANW05302.1"/>
    <property type="molecule type" value="Genomic_DNA"/>
</dbReference>
<dbReference type="NCBIfam" id="TIGR01730">
    <property type="entry name" value="RND_mfp"/>
    <property type="match status" value="1"/>
</dbReference>
<dbReference type="Gene3D" id="2.40.50.100">
    <property type="match status" value="1"/>
</dbReference>
<dbReference type="Gene3D" id="1.10.287.470">
    <property type="entry name" value="Helix hairpin bin"/>
    <property type="match status" value="1"/>
</dbReference>
<proteinExistence type="inferred from homology"/>
<evidence type="ECO:0000313" key="6">
    <source>
        <dbReference type="Proteomes" id="UP000092839"/>
    </source>
</evidence>
<feature type="transmembrane region" description="Helical" evidence="2">
    <location>
        <begin position="18"/>
        <end position="38"/>
    </location>
</feature>
<evidence type="ECO:0000256" key="2">
    <source>
        <dbReference type="SAM" id="Phobius"/>
    </source>
</evidence>
<dbReference type="SUPFAM" id="SSF111369">
    <property type="entry name" value="HlyD-like secretion proteins"/>
    <property type="match status" value="1"/>
</dbReference>
<keyword evidence="2" id="KW-1133">Transmembrane helix</keyword>
<dbReference type="STRING" id="1274631.LMTR13_04965"/>
<protein>
    <submittedName>
        <fullName evidence="5">Efflux transporter periplasmic adaptor subunit</fullName>
    </submittedName>
</protein>
<dbReference type="Proteomes" id="UP000092839">
    <property type="component" value="Chromosome"/>
</dbReference>
<dbReference type="Gene3D" id="2.40.30.170">
    <property type="match status" value="1"/>
</dbReference>